<name>A0AAV7E8M5_ARIFI</name>
<dbReference type="AlphaFoldDB" id="A0AAV7E8M5"/>
<dbReference type="Proteomes" id="UP000825729">
    <property type="component" value="Unassembled WGS sequence"/>
</dbReference>
<gene>
    <name evidence="1" type="ORF">H6P81_016409</name>
</gene>
<comment type="caution">
    <text evidence="1">The sequence shown here is derived from an EMBL/GenBank/DDBJ whole genome shotgun (WGS) entry which is preliminary data.</text>
</comment>
<evidence type="ECO:0000313" key="1">
    <source>
        <dbReference type="EMBL" id="KAG9445069.1"/>
    </source>
</evidence>
<keyword evidence="2" id="KW-1185">Reference proteome</keyword>
<dbReference type="EMBL" id="JAINDJ010000006">
    <property type="protein sequence ID" value="KAG9445069.1"/>
    <property type="molecule type" value="Genomic_DNA"/>
</dbReference>
<protein>
    <submittedName>
        <fullName evidence="1">Uncharacterized protein</fullName>
    </submittedName>
</protein>
<accession>A0AAV7E8M5</accession>
<reference evidence="1 2" key="1">
    <citation type="submission" date="2021-07" db="EMBL/GenBank/DDBJ databases">
        <title>The Aristolochia fimbriata genome: insights into angiosperm evolution, floral development and chemical biosynthesis.</title>
        <authorList>
            <person name="Jiao Y."/>
        </authorList>
    </citation>
    <scope>NUCLEOTIDE SEQUENCE [LARGE SCALE GENOMIC DNA]</scope>
    <source>
        <strain evidence="1">IBCAS-2021</strain>
        <tissue evidence="1">Leaf</tissue>
    </source>
</reference>
<sequence length="102" mass="11748">MQKNPESAVEAPVVPRRKRAILYTMPPLLQGTSFRRSERSKLRLKKSTLGMWAGLVKSDFLPASDPSACEVIKDAHVFLDKLREQTLTLWYWNRGSVTFLRE</sequence>
<organism evidence="1 2">
    <name type="scientific">Aristolochia fimbriata</name>
    <name type="common">White veined hardy Dutchman's pipe vine</name>
    <dbReference type="NCBI Taxonomy" id="158543"/>
    <lineage>
        <taxon>Eukaryota</taxon>
        <taxon>Viridiplantae</taxon>
        <taxon>Streptophyta</taxon>
        <taxon>Embryophyta</taxon>
        <taxon>Tracheophyta</taxon>
        <taxon>Spermatophyta</taxon>
        <taxon>Magnoliopsida</taxon>
        <taxon>Magnoliidae</taxon>
        <taxon>Piperales</taxon>
        <taxon>Aristolochiaceae</taxon>
        <taxon>Aristolochia</taxon>
    </lineage>
</organism>
<evidence type="ECO:0000313" key="2">
    <source>
        <dbReference type="Proteomes" id="UP000825729"/>
    </source>
</evidence>
<proteinExistence type="predicted"/>